<keyword evidence="6" id="KW-1185">Reference proteome</keyword>
<dbReference type="EMBL" id="JBBBDM010000002">
    <property type="protein sequence ID" value="MEI5686549.1"/>
    <property type="molecule type" value="Genomic_DNA"/>
</dbReference>
<dbReference type="PANTHER" id="PTHR46733">
    <property type="entry name" value="26.5 KDA HEAT SHOCK PROTEIN, MITOCHONDRIAL"/>
    <property type="match status" value="1"/>
</dbReference>
<gene>
    <name evidence="5" type="ORF">V8201_05585</name>
</gene>
<dbReference type="Gene3D" id="2.60.40.790">
    <property type="match status" value="1"/>
</dbReference>
<sequence>MAIRDLIPWSRQDHRAVPAVGLRDAEGACDTPPLLSLHREMNRLFDDVLHGFGAPSFATERLAVPSVELSETDQAIRVTAELPGLEQKDVELSIEDQVLTLRGEKKAEVADEARGYSERRYGRFERRIGLPRGIDADKATAAFAHGVLTVTIPRTAAAGDAVRRIPIHAGSG</sequence>
<dbReference type="Proteomes" id="UP001367771">
    <property type="component" value="Unassembled WGS sequence"/>
</dbReference>
<keyword evidence="1" id="KW-0346">Stress response</keyword>
<protein>
    <submittedName>
        <fullName evidence="5">Hsp20/alpha crystallin family protein</fullName>
    </submittedName>
</protein>
<evidence type="ECO:0000259" key="4">
    <source>
        <dbReference type="PROSITE" id="PS01031"/>
    </source>
</evidence>
<proteinExistence type="inferred from homology"/>
<comment type="similarity">
    <text evidence="2 3">Belongs to the small heat shock protein (HSP20) family.</text>
</comment>
<dbReference type="InterPro" id="IPR008978">
    <property type="entry name" value="HSP20-like_chaperone"/>
</dbReference>
<dbReference type="PANTHER" id="PTHR46733:SF4">
    <property type="entry name" value="HEAT SHOCK PROTEIN 21, CHLOROPLASTIC"/>
    <property type="match status" value="1"/>
</dbReference>
<comment type="caution">
    <text evidence="5">The sequence shown here is derived from an EMBL/GenBank/DDBJ whole genome shotgun (WGS) entry which is preliminary data.</text>
</comment>
<dbReference type="InterPro" id="IPR002068">
    <property type="entry name" value="A-crystallin/Hsp20_dom"/>
</dbReference>
<dbReference type="SUPFAM" id="SSF49764">
    <property type="entry name" value="HSP20-like chaperones"/>
    <property type="match status" value="1"/>
</dbReference>
<organism evidence="5 6">
    <name type="scientific">Sphingomonas kyungheensis</name>
    <dbReference type="NCBI Taxonomy" id="1069987"/>
    <lineage>
        <taxon>Bacteria</taxon>
        <taxon>Pseudomonadati</taxon>
        <taxon>Pseudomonadota</taxon>
        <taxon>Alphaproteobacteria</taxon>
        <taxon>Sphingomonadales</taxon>
        <taxon>Sphingomonadaceae</taxon>
        <taxon>Sphingomonas</taxon>
    </lineage>
</organism>
<dbReference type="InterPro" id="IPR044587">
    <property type="entry name" value="HSP21-like"/>
</dbReference>
<dbReference type="PROSITE" id="PS01031">
    <property type="entry name" value="SHSP"/>
    <property type="match status" value="1"/>
</dbReference>
<accession>A0ABU8H0N0</accession>
<reference evidence="5 6" key="1">
    <citation type="journal article" date="2013" name="Int. J. Syst. Evol. Microbiol.">
        <title>Sphingomonas kyungheensis sp. nov., a bacterium with ginsenoside-converting activity isolated from soil of a ginseng field.</title>
        <authorList>
            <person name="Son H.M."/>
            <person name="Yang J.E."/>
            <person name="Park Y."/>
            <person name="Han C.K."/>
            <person name="Kim S.G."/>
            <person name="Kook M."/>
            <person name="Yi T.H."/>
        </authorList>
    </citation>
    <scope>NUCLEOTIDE SEQUENCE [LARGE SCALE GENOMIC DNA]</scope>
    <source>
        <strain evidence="5 6">LMG 26582</strain>
    </source>
</reference>
<dbReference type="CDD" id="cd06464">
    <property type="entry name" value="ACD_sHsps-like"/>
    <property type="match status" value="1"/>
</dbReference>
<feature type="domain" description="SHSP" evidence="4">
    <location>
        <begin position="58"/>
        <end position="170"/>
    </location>
</feature>
<dbReference type="RefSeq" id="WP_336544691.1">
    <property type="nucleotide sequence ID" value="NZ_JBBBDM010000002.1"/>
</dbReference>
<evidence type="ECO:0000313" key="6">
    <source>
        <dbReference type="Proteomes" id="UP001367771"/>
    </source>
</evidence>
<evidence type="ECO:0000313" key="5">
    <source>
        <dbReference type="EMBL" id="MEI5686549.1"/>
    </source>
</evidence>
<evidence type="ECO:0000256" key="1">
    <source>
        <dbReference type="ARBA" id="ARBA00023016"/>
    </source>
</evidence>
<name>A0ABU8H0N0_9SPHN</name>
<evidence type="ECO:0000256" key="3">
    <source>
        <dbReference type="RuleBase" id="RU003616"/>
    </source>
</evidence>
<dbReference type="Pfam" id="PF00011">
    <property type="entry name" value="HSP20"/>
    <property type="match status" value="1"/>
</dbReference>
<evidence type="ECO:0000256" key="2">
    <source>
        <dbReference type="PROSITE-ProRule" id="PRU00285"/>
    </source>
</evidence>